<protein>
    <recommendedName>
        <fullName evidence="1">Replication factor-A protein 1 N-terminal domain-containing protein</fullName>
    </recommendedName>
</protein>
<dbReference type="InterPro" id="IPR007199">
    <property type="entry name" value="Rep_factor-A_N"/>
</dbReference>
<dbReference type="GO" id="GO:0006260">
    <property type="term" value="P:DNA replication"/>
    <property type="evidence" value="ECO:0007669"/>
    <property type="project" value="InterPro"/>
</dbReference>
<dbReference type="GO" id="GO:0003677">
    <property type="term" value="F:DNA binding"/>
    <property type="evidence" value="ECO:0007669"/>
    <property type="project" value="InterPro"/>
</dbReference>
<name>A0A5J4W5C8_9EUKA</name>
<evidence type="ECO:0000259" key="1">
    <source>
        <dbReference type="Pfam" id="PF04057"/>
    </source>
</evidence>
<feature type="domain" description="Replication factor-A protein 1 N-terminal" evidence="1">
    <location>
        <begin position="4"/>
        <end position="98"/>
    </location>
</feature>
<dbReference type="Proteomes" id="UP000324800">
    <property type="component" value="Unassembled WGS sequence"/>
</dbReference>
<organism evidence="2 3">
    <name type="scientific">Streblomastix strix</name>
    <dbReference type="NCBI Taxonomy" id="222440"/>
    <lineage>
        <taxon>Eukaryota</taxon>
        <taxon>Metamonada</taxon>
        <taxon>Preaxostyla</taxon>
        <taxon>Oxymonadida</taxon>
        <taxon>Streblomastigidae</taxon>
        <taxon>Streblomastix</taxon>
    </lineage>
</organism>
<dbReference type="GO" id="GO:0005634">
    <property type="term" value="C:nucleus"/>
    <property type="evidence" value="ECO:0007669"/>
    <property type="project" value="InterPro"/>
</dbReference>
<proteinExistence type="predicted"/>
<dbReference type="OrthoDB" id="3064516at2759"/>
<reference evidence="2 3" key="1">
    <citation type="submission" date="2019-03" db="EMBL/GenBank/DDBJ databases">
        <title>Single cell metagenomics reveals metabolic interactions within the superorganism composed of flagellate Streblomastix strix and complex community of Bacteroidetes bacteria on its surface.</title>
        <authorList>
            <person name="Treitli S.C."/>
            <person name="Kolisko M."/>
            <person name="Husnik F."/>
            <person name="Keeling P."/>
            <person name="Hampl V."/>
        </authorList>
    </citation>
    <scope>NUCLEOTIDE SEQUENCE [LARGE SCALE GENOMIC DNA]</scope>
    <source>
        <strain evidence="2">ST1C</strain>
    </source>
</reference>
<dbReference type="AlphaFoldDB" id="A0A5J4W5C8"/>
<gene>
    <name evidence="2" type="ORF">EZS28_014730</name>
</gene>
<dbReference type="EMBL" id="SNRW01003475">
    <property type="protein sequence ID" value="KAA6389743.1"/>
    <property type="molecule type" value="Genomic_DNA"/>
</dbReference>
<accession>A0A5J4W5C8</accession>
<dbReference type="InterPro" id="IPR012340">
    <property type="entry name" value="NA-bd_OB-fold"/>
</dbReference>
<dbReference type="SUPFAM" id="SSF50249">
    <property type="entry name" value="Nucleic acid-binding proteins"/>
    <property type="match status" value="1"/>
</dbReference>
<dbReference type="Pfam" id="PF04057">
    <property type="entry name" value="Rep-A_N"/>
    <property type="match status" value="1"/>
</dbReference>
<sequence>MIELTAGAIDNILNNKTVIDPILQVVNTPYIDNHIGLQEFKIYVSDGIWGVQSIIAKEKVVQINSSNFKKFTIIKLTQFETGMYDGKVAIIINDFETILLDFNGQIGKPKKYISQNRNESVIVWQLFT</sequence>
<evidence type="ECO:0000313" key="2">
    <source>
        <dbReference type="EMBL" id="KAA6389743.1"/>
    </source>
</evidence>
<dbReference type="Gene3D" id="2.40.50.140">
    <property type="entry name" value="Nucleic acid-binding proteins"/>
    <property type="match status" value="1"/>
</dbReference>
<evidence type="ECO:0000313" key="3">
    <source>
        <dbReference type="Proteomes" id="UP000324800"/>
    </source>
</evidence>
<comment type="caution">
    <text evidence="2">The sequence shown here is derived from an EMBL/GenBank/DDBJ whole genome shotgun (WGS) entry which is preliminary data.</text>
</comment>